<dbReference type="InterPro" id="IPR028098">
    <property type="entry name" value="Glyco_trans_4-like_N"/>
</dbReference>
<comment type="caution">
    <text evidence="3">The sequence shown here is derived from an EMBL/GenBank/DDBJ whole genome shotgun (WGS) entry which is preliminary data.</text>
</comment>
<evidence type="ECO:0000313" key="3">
    <source>
        <dbReference type="EMBL" id="GAA0577669.1"/>
    </source>
</evidence>
<reference evidence="3 4" key="1">
    <citation type="journal article" date="2019" name="Int. J. Syst. Evol. Microbiol.">
        <title>The Global Catalogue of Microorganisms (GCM) 10K type strain sequencing project: providing services to taxonomists for standard genome sequencing and annotation.</title>
        <authorList>
            <consortium name="The Broad Institute Genomics Platform"/>
            <consortium name="The Broad Institute Genome Sequencing Center for Infectious Disease"/>
            <person name="Wu L."/>
            <person name="Ma J."/>
        </authorList>
    </citation>
    <scope>NUCLEOTIDE SEQUENCE [LARGE SCALE GENOMIC DNA]</scope>
    <source>
        <strain evidence="3 4">JCM 15089</strain>
    </source>
</reference>
<feature type="domain" description="Glycosyltransferase subfamily 4-like N-terminal" evidence="2">
    <location>
        <begin position="15"/>
        <end position="217"/>
    </location>
</feature>
<dbReference type="Pfam" id="PF13439">
    <property type="entry name" value="Glyco_transf_4"/>
    <property type="match status" value="1"/>
</dbReference>
<organism evidence="3 4">
    <name type="scientific">Rhizomicrobium electricum</name>
    <dbReference type="NCBI Taxonomy" id="480070"/>
    <lineage>
        <taxon>Bacteria</taxon>
        <taxon>Pseudomonadati</taxon>
        <taxon>Pseudomonadota</taxon>
        <taxon>Alphaproteobacteria</taxon>
        <taxon>Micropepsales</taxon>
        <taxon>Micropepsaceae</taxon>
        <taxon>Rhizomicrobium</taxon>
    </lineage>
</organism>
<dbReference type="RefSeq" id="WP_166936162.1">
    <property type="nucleotide sequence ID" value="NZ_BAAADD010000007.1"/>
</dbReference>
<dbReference type="Proteomes" id="UP001499951">
    <property type="component" value="Unassembled WGS sequence"/>
</dbReference>
<keyword evidence="4" id="KW-1185">Reference proteome</keyword>
<gene>
    <name evidence="3" type="ORF">GCM10008942_28190</name>
</gene>
<dbReference type="InterPro" id="IPR050194">
    <property type="entry name" value="Glycosyltransferase_grp1"/>
</dbReference>
<dbReference type="PANTHER" id="PTHR45947:SF13">
    <property type="entry name" value="TRANSFERASE"/>
    <property type="match status" value="1"/>
</dbReference>
<dbReference type="SUPFAM" id="SSF53756">
    <property type="entry name" value="UDP-Glycosyltransferase/glycogen phosphorylase"/>
    <property type="match status" value="1"/>
</dbReference>
<dbReference type="InterPro" id="IPR001296">
    <property type="entry name" value="Glyco_trans_1"/>
</dbReference>
<accession>A0ABN1EYD2</accession>
<evidence type="ECO:0000313" key="4">
    <source>
        <dbReference type="Proteomes" id="UP001499951"/>
    </source>
</evidence>
<dbReference type="Gene3D" id="3.40.50.2000">
    <property type="entry name" value="Glycogen Phosphorylase B"/>
    <property type="match status" value="2"/>
</dbReference>
<dbReference type="PANTHER" id="PTHR45947">
    <property type="entry name" value="SULFOQUINOVOSYL TRANSFERASE SQD2"/>
    <property type="match status" value="1"/>
</dbReference>
<dbReference type="Pfam" id="PF00534">
    <property type="entry name" value="Glycos_transf_1"/>
    <property type="match status" value="1"/>
</dbReference>
<feature type="domain" description="Glycosyl transferase family 1" evidence="1">
    <location>
        <begin position="229"/>
        <end position="363"/>
    </location>
</feature>
<evidence type="ECO:0000259" key="2">
    <source>
        <dbReference type="Pfam" id="PF13439"/>
    </source>
</evidence>
<proteinExistence type="predicted"/>
<dbReference type="EMBL" id="BAAADD010000007">
    <property type="protein sequence ID" value="GAA0577669.1"/>
    <property type="molecule type" value="Genomic_DNA"/>
</dbReference>
<name>A0ABN1EYD2_9PROT</name>
<evidence type="ECO:0000259" key="1">
    <source>
        <dbReference type="Pfam" id="PF00534"/>
    </source>
</evidence>
<protein>
    <submittedName>
        <fullName evidence="3">Glycosyltransferase family 4 protein</fullName>
    </submittedName>
</protein>
<sequence length="402" mass="44107">MRTLLSINKFHFRKGGADVLYLEHAELFARAGWQTRFFSTRQPENLPCADAGFFADGIDFGHGRPTIGQALSVVWSRGARNRLRSLLDKAPVDIAHVHNIYHHLSPSVLVELKARGIPVVLTAHDLKLICPNYRMLDRDGICERCKGGRLWNPILRRCHQNSLAASTLIAVESALHQSLGLYRRFVDRVVTPSRFYRDKLIEWGWPAEKLVHVPNFVLQRTAVPQAPGPTLLYFGRLAPEKGVATLVRAAAMAGVPVEICGDGPLDGELKTLAASLAAPVTFHGPCDSQEISRRIAAARAAILPSEWYENGPLAAIEAFEAGRPLIGARIGGITELVVEGVTGWSFESGSVTDLARALRLAHDASDADLKRMADTCRARFAAEHSESVYRSRIAAIYDALLA</sequence>